<evidence type="ECO:0000313" key="3">
    <source>
        <dbReference type="Proteomes" id="UP000317650"/>
    </source>
</evidence>
<protein>
    <submittedName>
        <fullName evidence="2">Uncharacterized protein</fullName>
    </submittedName>
</protein>
<reference evidence="2 3" key="1">
    <citation type="journal article" date="2019" name="Nat. Plants">
        <title>Genome sequencing of Musa balbisiana reveals subgenome evolution and function divergence in polyploid bananas.</title>
        <authorList>
            <person name="Yao X."/>
        </authorList>
    </citation>
    <scope>NUCLEOTIDE SEQUENCE [LARGE SCALE GENOMIC DNA]</scope>
    <source>
        <strain evidence="3">cv. DH-PKW</strain>
        <tissue evidence="2">Leaves</tissue>
    </source>
</reference>
<evidence type="ECO:0000313" key="2">
    <source>
        <dbReference type="EMBL" id="THU48897.1"/>
    </source>
</evidence>
<name>A0A4S8IKC4_MUSBA</name>
<dbReference type="Proteomes" id="UP000317650">
    <property type="component" value="Chromosome 6"/>
</dbReference>
<accession>A0A4S8IKC4</accession>
<evidence type="ECO:0000256" key="1">
    <source>
        <dbReference type="SAM" id="MobiDB-lite"/>
    </source>
</evidence>
<feature type="region of interest" description="Disordered" evidence="1">
    <location>
        <begin position="88"/>
        <end position="132"/>
    </location>
</feature>
<comment type="caution">
    <text evidence="2">The sequence shown here is derived from an EMBL/GenBank/DDBJ whole genome shotgun (WGS) entry which is preliminary data.</text>
</comment>
<sequence>MEVQGRMLTQCELGGATSIHLGEDTSRDQIYPNQQSWSWSTRSPTERPQVRIARIVTGIHQIIRFTQFRSGGLQKATIFPSIEQQDSWRLGKGGHRQPPIASHHPTQLRSLEDEEPPERHLQHHGHDKKREPDLLPEIELLGVLGWRGARVRAGLMLQAATGNPGMRRRGRWRGWRRRQLEAGRGHLLRRRAARGRRPGGRG</sequence>
<proteinExistence type="predicted"/>
<dbReference type="AlphaFoldDB" id="A0A4S8IKC4"/>
<dbReference type="EMBL" id="PYDT01000009">
    <property type="protein sequence ID" value="THU48897.1"/>
    <property type="molecule type" value="Genomic_DNA"/>
</dbReference>
<keyword evidence="3" id="KW-1185">Reference proteome</keyword>
<gene>
    <name evidence="2" type="ORF">C4D60_Mb06t03830</name>
</gene>
<organism evidence="2 3">
    <name type="scientific">Musa balbisiana</name>
    <name type="common">Banana</name>
    <dbReference type="NCBI Taxonomy" id="52838"/>
    <lineage>
        <taxon>Eukaryota</taxon>
        <taxon>Viridiplantae</taxon>
        <taxon>Streptophyta</taxon>
        <taxon>Embryophyta</taxon>
        <taxon>Tracheophyta</taxon>
        <taxon>Spermatophyta</taxon>
        <taxon>Magnoliopsida</taxon>
        <taxon>Liliopsida</taxon>
        <taxon>Zingiberales</taxon>
        <taxon>Musaceae</taxon>
        <taxon>Musa</taxon>
    </lineage>
</organism>